<organism evidence="14 15">
    <name type="scientific">Granulicella cerasi</name>
    <dbReference type="NCBI Taxonomy" id="741063"/>
    <lineage>
        <taxon>Bacteria</taxon>
        <taxon>Pseudomonadati</taxon>
        <taxon>Acidobacteriota</taxon>
        <taxon>Terriglobia</taxon>
        <taxon>Terriglobales</taxon>
        <taxon>Acidobacteriaceae</taxon>
        <taxon>Granulicella</taxon>
    </lineage>
</organism>
<dbReference type="SMART" id="SM00387">
    <property type="entry name" value="HATPase_c"/>
    <property type="match status" value="1"/>
</dbReference>
<evidence type="ECO:0000256" key="2">
    <source>
        <dbReference type="ARBA" id="ARBA00004141"/>
    </source>
</evidence>
<dbReference type="Proteomes" id="UP001596391">
    <property type="component" value="Unassembled WGS sequence"/>
</dbReference>
<feature type="transmembrane region" description="Helical" evidence="12">
    <location>
        <begin position="76"/>
        <end position="100"/>
    </location>
</feature>
<keyword evidence="8 14" id="KW-0067">ATP-binding</keyword>
<dbReference type="InterPro" id="IPR004358">
    <property type="entry name" value="Sig_transdc_His_kin-like_C"/>
</dbReference>
<keyword evidence="6" id="KW-0547">Nucleotide-binding</keyword>
<evidence type="ECO:0000313" key="14">
    <source>
        <dbReference type="EMBL" id="MFC6645598.1"/>
    </source>
</evidence>
<dbReference type="NCBIfam" id="TIGR00229">
    <property type="entry name" value="sensory_box"/>
    <property type="match status" value="1"/>
</dbReference>
<feature type="transmembrane region" description="Helical" evidence="12">
    <location>
        <begin position="37"/>
        <end position="64"/>
    </location>
</feature>
<keyword evidence="5 12" id="KW-0812">Transmembrane</keyword>
<dbReference type="PRINTS" id="PR00344">
    <property type="entry name" value="BCTRLSENSOR"/>
</dbReference>
<dbReference type="EC" id="2.7.13.3" evidence="3"/>
<evidence type="ECO:0000259" key="13">
    <source>
        <dbReference type="PROSITE" id="PS50109"/>
    </source>
</evidence>
<keyword evidence="9 12" id="KW-1133">Transmembrane helix</keyword>
<dbReference type="GO" id="GO:0005524">
    <property type="term" value="F:ATP binding"/>
    <property type="evidence" value="ECO:0007669"/>
    <property type="project" value="UniProtKB-KW"/>
</dbReference>
<evidence type="ECO:0000256" key="5">
    <source>
        <dbReference type="ARBA" id="ARBA00022692"/>
    </source>
</evidence>
<dbReference type="Pfam" id="PF13188">
    <property type="entry name" value="PAS_8"/>
    <property type="match status" value="1"/>
</dbReference>
<dbReference type="PROSITE" id="PS50109">
    <property type="entry name" value="HIS_KIN"/>
    <property type="match status" value="1"/>
</dbReference>
<dbReference type="InterPro" id="IPR005467">
    <property type="entry name" value="His_kinase_dom"/>
</dbReference>
<dbReference type="InterPro" id="IPR035965">
    <property type="entry name" value="PAS-like_dom_sf"/>
</dbReference>
<dbReference type="InterPro" id="IPR003594">
    <property type="entry name" value="HATPase_dom"/>
</dbReference>
<evidence type="ECO:0000256" key="10">
    <source>
        <dbReference type="ARBA" id="ARBA00023012"/>
    </source>
</evidence>
<comment type="catalytic activity">
    <reaction evidence="1">
        <text>ATP + protein L-histidine = ADP + protein N-phospho-L-histidine.</text>
        <dbReference type="EC" id="2.7.13.3"/>
    </reaction>
</comment>
<dbReference type="InterPro" id="IPR000014">
    <property type="entry name" value="PAS"/>
</dbReference>
<evidence type="ECO:0000313" key="15">
    <source>
        <dbReference type="Proteomes" id="UP001596391"/>
    </source>
</evidence>
<proteinExistence type="predicted"/>
<reference evidence="15" key="1">
    <citation type="journal article" date="2019" name="Int. J. Syst. Evol. Microbiol.">
        <title>The Global Catalogue of Microorganisms (GCM) 10K type strain sequencing project: providing services to taxonomists for standard genome sequencing and annotation.</title>
        <authorList>
            <consortium name="The Broad Institute Genomics Platform"/>
            <consortium name="The Broad Institute Genome Sequencing Center for Infectious Disease"/>
            <person name="Wu L."/>
            <person name="Ma J."/>
        </authorList>
    </citation>
    <scope>NUCLEOTIDE SEQUENCE [LARGE SCALE GENOMIC DNA]</scope>
    <source>
        <strain evidence="15">CGMCC 1.16026</strain>
    </source>
</reference>
<dbReference type="EMBL" id="JBHSWI010000001">
    <property type="protein sequence ID" value="MFC6645598.1"/>
    <property type="molecule type" value="Genomic_DNA"/>
</dbReference>
<evidence type="ECO:0000256" key="3">
    <source>
        <dbReference type="ARBA" id="ARBA00012438"/>
    </source>
</evidence>
<dbReference type="Pfam" id="PF02518">
    <property type="entry name" value="HATPase_c"/>
    <property type="match status" value="1"/>
</dbReference>
<comment type="caution">
    <text evidence="14">The sequence shown here is derived from an EMBL/GenBank/DDBJ whole genome shotgun (WGS) entry which is preliminary data.</text>
</comment>
<sequence length="477" mass="52383">MRRFVSSKPKTLGMGLVLVAAIALLEQHTGSDYSLEIVYVFPVMLAAVVLTRWQIVGAAIFCAIVRGFSISGETFLGHLLSFGMASMAYIGCGLLIYQILDSRRSLLEHNARIRFEQRLRRRAEEQLRLMAQSSPAAILTISVKGEVLAANAAAEEIFALEGKKDGRILVGRQIRELVPLFDDALRLPEEISGVRTQVSTWAHRSDGTQFPATAWFSIYGTGENRRLATILTDSSTEVREREHAHFEDMVQQNRVLAGAVSHEIRNLCAAIAVVQRNLSNHTNLAGDEDFEALTRLIDGLTEISTFDLRNQSRAALSAVSLHEVIEQLRVVIGQDWEDIDGSLEFRVPRSFPAVQAERQGLLQVLLNLAQNSLRAVEEMPERKLIIEATHDGSVVTMFVTDTGHGLKNPKGLFQPFQTGRPQGGGSGLGLYVSRAIAKSFGADLHYRPTDEGCRFAIILRLVTPQEGAVAALSAASA</sequence>
<name>A0ABW1Z9P4_9BACT</name>
<keyword evidence="11 12" id="KW-0472">Membrane</keyword>
<dbReference type="SUPFAM" id="SSF55874">
    <property type="entry name" value="ATPase domain of HSP90 chaperone/DNA topoisomerase II/histidine kinase"/>
    <property type="match status" value="1"/>
</dbReference>
<evidence type="ECO:0000256" key="6">
    <source>
        <dbReference type="ARBA" id="ARBA00022741"/>
    </source>
</evidence>
<keyword evidence="7" id="KW-0418">Kinase</keyword>
<evidence type="ECO:0000256" key="12">
    <source>
        <dbReference type="SAM" id="Phobius"/>
    </source>
</evidence>
<keyword evidence="10" id="KW-0902">Two-component regulatory system</keyword>
<evidence type="ECO:0000256" key="4">
    <source>
        <dbReference type="ARBA" id="ARBA00022679"/>
    </source>
</evidence>
<dbReference type="InterPro" id="IPR050351">
    <property type="entry name" value="BphY/WalK/GraS-like"/>
</dbReference>
<dbReference type="Gene3D" id="3.30.450.20">
    <property type="entry name" value="PAS domain"/>
    <property type="match status" value="1"/>
</dbReference>
<protein>
    <recommendedName>
        <fullName evidence="3">histidine kinase</fullName>
        <ecNumber evidence="3">2.7.13.3</ecNumber>
    </recommendedName>
</protein>
<comment type="subcellular location">
    <subcellularLocation>
        <location evidence="2">Membrane</location>
        <topology evidence="2">Multi-pass membrane protein</topology>
    </subcellularLocation>
</comment>
<evidence type="ECO:0000256" key="8">
    <source>
        <dbReference type="ARBA" id="ARBA00022840"/>
    </source>
</evidence>
<accession>A0ABW1Z9P4</accession>
<evidence type="ECO:0000256" key="11">
    <source>
        <dbReference type="ARBA" id="ARBA00023136"/>
    </source>
</evidence>
<dbReference type="RefSeq" id="WP_263371959.1">
    <property type="nucleotide sequence ID" value="NZ_JAGSYD010000003.1"/>
</dbReference>
<keyword evidence="4" id="KW-0808">Transferase</keyword>
<evidence type="ECO:0000256" key="1">
    <source>
        <dbReference type="ARBA" id="ARBA00000085"/>
    </source>
</evidence>
<dbReference type="Gene3D" id="3.30.565.10">
    <property type="entry name" value="Histidine kinase-like ATPase, C-terminal domain"/>
    <property type="match status" value="1"/>
</dbReference>
<dbReference type="PANTHER" id="PTHR42878:SF7">
    <property type="entry name" value="SENSOR HISTIDINE KINASE GLRK"/>
    <property type="match status" value="1"/>
</dbReference>
<keyword evidence="15" id="KW-1185">Reference proteome</keyword>
<dbReference type="SUPFAM" id="SSF55785">
    <property type="entry name" value="PYP-like sensor domain (PAS domain)"/>
    <property type="match status" value="1"/>
</dbReference>
<dbReference type="PANTHER" id="PTHR42878">
    <property type="entry name" value="TWO-COMPONENT HISTIDINE KINASE"/>
    <property type="match status" value="1"/>
</dbReference>
<gene>
    <name evidence="14" type="ORF">ACFQBQ_08385</name>
</gene>
<evidence type="ECO:0000256" key="9">
    <source>
        <dbReference type="ARBA" id="ARBA00022989"/>
    </source>
</evidence>
<feature type="domain" description="Histidine kinase" evidence="13">
    <location>
        <begin position="259"/>
        <end position="463"/>
    </location>
</feature>
<dbReference type="InterPro" id="IPR036890">
    <property type="entry name" value="HATPase_C_sf"/>
</dbReference>
<evidence type="ECO:0000256" key="7">
    <source>
        <dbReference type="ARBA" id="ARBA00022777"/>
    </source>
</evidence>